<evidence type="ECO:0000313" key="5">
    <source>
        <dbReference type="EMBL" id="SMC28295.1"/>
    </source>
</evidence>
<dbReference type="Gene3D" id="3.40.50.40">
    <property type="match status" value="1"/>
</dbReference>
<dbReference type="SFLD" id="SFLDS00057">
    <property type="entry name" value="Glutaminase/Asparaginase"/>
    <property type="match status" value="1"/>
</dbReference>
<dbReference type="PIRSF" id="PIRSF500176">
    <property type="entry name" value="L_ASNase"/>
    <property type="match status" value="1"/>
</dbReference>
<dbReference type="PRINTS" id="PR00139">
    <property type="entry name" value="ASNGLNASE"/>
</dbReference>
<dbReference type="SUPFAM" id="SSF53774">
    <property type="entry name" value="Glutaminase/Asparaginase"/>
    <property type="match status" value="1"/>
</dbReference>
<feature type="domain" description="Asparaginase/glutaminase C-terminal" evidence="4">
    <location>
        <begin position="208"/>
        <end position="322"/>
    </location>
</feature>
<dbReference type="InterPro" id="IPR027474">
    <property type="entry name" value="L-asparaginase_N"/>
</dbReference>
<feature type="domain" description="L-asparaginase N-terminal" evidence="3">
    <location>
        <begin position="3"/>
        <end position="177"/>
    </location>
</feature>
<dbReference type="Pfam" id="PF17763">
    <property type="entry name" value="Asparaginase_C"/>
    <property type="match status" value="1"/>
</dbReference>
<gene>
    <name evidence="5" type="ORF">SAMN02745857_03196</name>
</gene>
<dbReference type="PANTHER" id="PTHR11707:SF28">
    <property type="entry name" value="60 KDA LYSOPHOSPHOLIPASE"/>
    <property type="match status" value="1"/>
</dbReference>
<evidence type="ECO:0000313" key="6">
    <source>
        <dbReference type="Proteomes" id="UP000192761"/>
    </source>
</evidence>
<dbReference type="InterPro" id="IPR027473">
    <property type="entry name" value="L-asparaginase_C"/>
</dbReference>
<dbReference type="PROSITE" id="PS00917">
    <property type="entry name" value="ASN_GLN_ASE_2"/>
    <property type="match status" value="1"/>
</dbReference>
<accession>A0A1W1XWQ2</accession>
<dbReference type="Proteomes" id="UP000192761">
    <property type="component" value="Unassembled WGS sequence"/>
</dbReference>
<evidence type="ECO:0000256" key="2">
    <source>
        <dbReference type="PROSITE-ProRule" id="PRU10100"/>
    </source>
</evidence>
<name>A0A1W1XWQ2_9NEIS</name>
<dbReference type="AlphaFoldDB" id="A0A1W1XWQ2"/>
<protein>
    <submittedName>
        <fullName evidence="5">L-asparaginase</fullName>
    </submittedName>
</protein>
<dbReference type="InterPro" id="IPR027475">
    <property type="entry name" value="Asparaginase/glutaminase_AS2"/>
</dbReference>
<dbReference type="InterPro" id="IPR006034">
    <property type="entry name" value="Asparaginase/glutaminase-like"/>
</dbReference>
<dbReference type="PIRSF" id="PIRSF001220">
    <property type="entry name" value="L-ASNase_gatD"/>
    <property type="match status" value="1"/>
</dbReference>
<dbReference type="InterPro" id="IPR036152">
    <property type="entry name" value="Asp/glu_Ase-like_sf"/>
</dbReference>
<feature type="active site" description="O-isoaspartyl threonine intermediate" evidence="1">
    <location>
        <position position="11"/>
    </location>
</feature>
<dbReference type="CDD" id="cd08963">
    <property type="entry name" value="L-asparaginase_I"/>
    <property type="match status" value="1"/>
</dbReference>
<organism evidence="5 6">
    <name type="scientific">Andreprevotia lacus DSM 23236</name>
    <dbReference type="NCBI Taxonomy" id="1121001"/>
    <lineage>
        <taxon>Bacteria</taxon>
        <taxon>Pseudomonadati</taxon>
        <taxon>Pseudomonadota</taxon>
        <taxon>Betaproteobacteria</taxon>
        <taxon>Neisseriales</taxon>
        <taxon>Chitinibacteraceae</taxon>
        <taxon>Andreprevotia</taxon>
    </lineage>
</organism>
<reference evidence="5 6" key="1">
    <citation type="submission" date="2017-04" db="EMBL/GenBank/DDBJ databases">
        <authorList>
            <person name="Afonso C.L."/>
            <person name="Miller P.J."/>
            <person name="Scott M.A."/>
            <person name="Spackman E."/>
            <person name="Goraichik I."/>
            <person name="Dimitrov K.M."/>
            <person name="Suarez D.L."/>
            <person name="Swayne D.E."/>
        </authorList>
    </citation>
    <scope>NUCLEOTIDE SEQUENCE [LARGE SCALE GENOMIC DNA]</scope>
    <source>
        <strain evidence="5 6">DSM 23236</strain>
    </source>
</reference>
<evidence type="ECO:0000256" key="1">
    <source>
        <dbReference type="PIRSR" id="PIRSR001220-1"/>
    </source>
</evidence>
<dbReference type="InterPro" id="IPR041725">
    <property type="entry name" value="L-asparaginase_I"/>
</dbReference>
<dbReference type="Pfam" id="PF00710">
    <property type="entry name" value="Asparaginase"/>
    <property type="match status" value="1"/>
</dbReference>
<dbReference type="InterPro" id="IPR040919">
    <property type="entry name" value="Asparaginase_C"/>
</dbReference>
<dbReference type="PROSITE" id="PS51732">
    <property type="entry name" value="ASN_GLN_ASE_3"/>
    <property type="match status" value="1"/>
</dbReference>
<dbReference type="GO" id="GO:0004067">
    <property type="term" value="F:asparaginase activity"/>
    <property type="evidence" value="ECO:0007669"/>
    <property type="project" value="UniProtKB-UniRule"/>
</dbReference>
<dbReference type="STRING" id="1121001.SAMN02745857_03196"/>
<sequence length="337" mass="35124">MSLLVIYTGGTLGMRAGPQGLAPAPAWLSGLLAEHYPGLTVREYTPLLDSSAMGPADWNRIGSDIAAHADQFDGFVVLHGTDTLAWTASALSFMLQGLGKPVVLTGAMLPWEVDGSDAPGNVAAALALAQDGRMQEVAVVFAGVAYRGCRVRKVDCEAAAAFASPNAPALGRFDPQAERWQLTRQSSTPGGDIAPAFRFQPVADYARIVQLALAPGHTPAALAGLLQPDLLDGVVLQSFGAGNLPDPPVLLAALARCAGRVPLVNLSLCPQGRTTPGQYAAGSALAALGVWDGADMTPEAALAKLYWLAGQGLDLPARRALFERDLLGERGEISQLR</sequence>
<dbReference type="PANTHER" id="PTHR11707">
    <property type="entry name" value="L-ASPARAGINASE"/>
    <property type="match status" value="1"/>
</dbReference>
<dbReference type="SMART" id="SM00870">
    <property type="entry name" value="Asparaginase"/>
    <property type="match status" value="1"/>
</dbReference>
<proteinExistence type="predicted"/>
<feature type="active site" evidence="2">
    <location>
        <position position="81"/>
    </location>
</feature>
<dbReference type="EMBL" id="FWXD01000021">
    <property type="protein sequence ID" value="SMC28295.1"/>
    <property type="molecule type" value="Genomic_DNA"/>
</dbReference>
<evidence type="ECO:0000259" key="4">
    <source>
        <dbReference type="Pfam" id="PF17763"/>
    </source>
</evidence>
<dbReference type="RefSeq" id="WP_176216972.1">
    <property type="nucleotide sequence ID" value="NZ_FWXD01000021.1"/>
</dbReference>
<dbReference type="Gene3D" id="3.40.50.1170">
    <property type="entry name" value="L-asparaginase, N-terminal domain"/>
    <property type="match status" value="1"/>
</dbReference>
<evidence type="ECO:0000259" key="3">
    <source>
        <dbReference type="Pfam" id="PF00710"/>
    </source>
</evidence>
<keyword evidence="6" id="KW-1185">Reference proteome</keyword>
<dbReference type="InterPro" id="IPR037152">
    <property type="entry name" value="L-asparaginase_N_sf"/>
</dbReference>